<evidence type="ECO:0000313" key="3">
    <source>
        <dbReference type="Proteomes" id="UP000023152"/>
    </source>
</evidence>
<evidence type="ECO:0008006" key="4">
    <source>
        <dbReference type="Google" id="ProtNLM"/>
    </source>
</evidence>
<dbReference type="Proteomes" id="UP000023152">
    <property type="component" value="Unassembled WGS sequence"/>
</dbReference>
<dbReference type="Gene3D" id="1.10.167.10">
    <property type="entry name" value="Regulator of G-protein Signalling 4, domain 2"/>
    <property type="match status" value="1"/>
</dbReference>
<dbReference type="SUPFAM" id="SSF48097">
    <property type="entry name" value="Regulator of G-protein signaling, RGS"/>
    <property type="match status" value="1"/>
</dbReference>
<dbReference type="EMBL" id="ASPP01001386">
    <property type="protein sequence ID" value="ETO35711.1"/>
    <property type="molecule type" value="Genomic_DNA"/>
</dbReference>
<dbReference type="InterPro" id="IPR036305">
    <property type="entry name" value="RGS_sf"/>
</dbReference>
<keyword evidence="1" id="KW-1133">Transmembrane helix</keyword>
<reference evidence="2 3" key="1">
    <citation type="journal article" date="2013" name="Curr. Biol.">
        <title>The Genome of the Foraminiferan Reticulomyxa filosa.</title>
        <authorList>
            <person name="Glockner G."/>
            <person name="Hulsmann N."/>
            <person name="Schleicher M."/>
            <person name="Noegel A.A."/>
            <person name="Eichinger L."/>
            <person name="Gallinger C."/>
            <person name="Pawlowski J."/>
            <person name="Sierra R."/>
            <person name="Euteneuer U."/>
            <person name="Pillet L."/>
            <person name="Moustafa A."/>
            <person name="Platzer M."/>
            <person name="Groth M."/>
            <person name="Szafranski K."/>
            <person name="Schliwa M."/>
        </authorList>
    </citation>
    <scope>NUCLEOTIDE SEQUENCE [LARGE SCALE GENOMIC DNA]</scope>
</reference>
<keyword evidence="3" id="KW-1185">Reference proteome</keyword>
<dbReference type="InterPro" id="IPR044926">
    <property type="entry name" value="RGS_subdomain_2"/>
</dbReference>
<accession>X6PC07</accession>
<evidence type="ECO:0000313" key="2">
    <source>
        <dbReference type="EMBL" id="ETO35711.1"/>
    </source>
</evidence>
<sequence>MLFLMESEQFQSELLRKLNSTGKRFEFVNSEGKKVQLLSIQFADSVPKSQIVRHDICDEYKQAMLLFEKYVVDNAPFCINISFKARKELLRQFNFNRGVYEIFDEDGEVISRTKDGSLLFLFFSFLFFYAPFLIHLYVYVYVHILFYFYTLRGEIGTKILMKKFQPQQLVTIFDDARKEIWDLIRDSFGRFLKTEEYHSLLEKKEFK</sequence>
<keyword evidence="1" id="KW-0812">Transmembrane</keyword>
<feature type="transmembrane region" description="Helical" evidence="1">
    <location>
        <begin position="118"/>
        <end position="142"/>
    </location>
</feature>
<keyword evidence="1" id="KW-0472">Membrane</keyword>
<comment type="caution">
    <text evidence="2">The sequence shown here is derived from an EMBL/GenBank/DDBJ whole genome shotgun (WGS) entry which is preliminary data.</text>
</comment>
<dbReference type="AlphaFoldDB" id="X6PC07"/>
<name>X6PC07_RETFI</name>
<evidence type="ECO:0000256" key="1">
    <source>
        <dbReference type="SAM" id="Phobius"/>
    </source>
</evidence>
<organism evidence="2 3">
    <name type="scientific">Reticulomyxa filosa</name>
    <dbReference type="NCBI Taxonomy" id="46433"/>
    <lineage>
        <taxon>Eukaryota</taxon>
        <taxon>Sar</taxon>
        <taxon>Rhizaria</taxon>
        <taxon>Retaria</taxon>
        <taxon>Foraminifera</taxon>
        <taxon>Monothalamids</taxon>
        <taxon>Reticulomyxidae</taxon>
        <taxon>Reticulomyxa</taxon>
    </lineage>
</organism>
<protein>
    <recommendedName>
        <fullName evidence="4">RGS domain-containing protein</fullName>
    </recommendedName>
</protein>
<proteinExistence type="predicted"/>
<gene>
    <name evidence="2" type="ORF">RFI_01354</name>
</gene>